<keyword evidence="1" id="KW-1185">Reference proteome</keyword>
<dbReference type="AlphaFoldDB" id="A0A6P4XXX7"/>
<protein>
    <submittedName>
        <fullName evidence="2">39S ribosomal protein L37, mitochondrial-like</fullName>
    </submittedName>
</protein>
<dbReference type="OrthoDB" id="5835618at2759"/>
<accession>A0A6P4XXX7</accession>
<dbReference type="GeneID" id="109463058"/>
<dbReference type="PANTHER" id="PTHR15889:SF2">
    <property type="entry name" value="LARGE RIBOSOMAL SUBUNIT PROTEIN ML37"/>
    <property type="match status" value="1"/>
</dbReference>
<dbReference type="KEGG" id="bbel:109463058"/>
<evidence type="ECO:0000313" key="2">
    <source>
        <dbReference type="RefSeq" id="XP_019615324.1"/>
    </source>
</evidence>
<dbReference type="GO" id="GO:0005739">
    <property type="term" value="C:mitochondrion"/>
    <property type="evidence" value="ECO:0007669"/>
    <property type="project" value="TreeGrafter"/>
</dbReference>
<name>A0A6P4XXX7_BRABE</name>
<reference evidence="2" key="1">
    <citation type="submission" date="2025-08" db="UniProtKB">
        <authorList>
            <consortium name="RefSeq"/>
        </authorList>
    </citation>
    <scope>IDENTIFICATION</scope>
    <source>
        <tissue evidence="2">Gonad</tissue>
    </source>
</reference>
<dbReference type="Proteomes" id="UP000515135">
    <property type="component" value="Unplaced"/>
</dbReference>
<gene>
    <name evidence="2" type="primary">LOC109463058</name>
</gene>
<dbReference type="InterPro" id="IPR052482">
    <property type="entry name" value="mtLSU_mL37"/>
</dbReference>
<evidence type="ECO:0000313" key="1">
    <source>
        <dbReference type="Proteomes" id="UP000515135"/>
    </source>
</evidence>
<organism evidence="1 2">
    <name type="scientific">Branchiostoma belcheri</name>
    <name type="common">Amphioxus</name>
    <dbReference type="NCBI Taxonomy" id="7741"/>
    <lineage>
        <taxon>Eukaryota</taxon>
        <taxon>Metazoa</taxon>
        <taxon>Chordata</taxon>
        <taxon>Cephalochordata</taxon>
        <taxon>Leptocardii</taxon>
        <taxon>Amphioxiformes</taxon>
        <taxon>Branchiostomatidae</taxon>
        <taxon>Branchiostoma</taxon>
    </lineage>
</organism>
<dbReference type="PANTHER" id="PTHR15889">
    <property type="entry name" value="MITOCHONDRIAL RIBOSOMAL PROTEIN L37"/>
    <property type="match status" value="1"/>
</dbReference>
<sequence length="473" mass="54466">MLTMNASRPSGLLLKSGLRLAVCPRPVSTSARVCKGEEKVVRKDIRDNPSNHPYRPDWQSGQYYDPRKFKSEFLKPKRVKYDYEDIECRFGTWFDPENIGWSTWQFKKPFDWNNSPLRDKWEEPGREDKNWHDKPVYIFHPFTKVLEGEKHGLLLTKSKWMQKEGDNGTLPQHITDLGDSVAIPDQDQRVREAILYAHEHDTQDAMVSRNQSGQHVLSQLLHMCSTLTGQNPELLDRRVVDGMDVKASWHRGDDQIQTKGKIGTMMLSKSPLPPFAGPEDIAGTVGDELESIFPIAPIIDLRPANIYTTEDHTGFLDGYSFPHAHTLFLLNIDRAARRRHMNVKMMMFAHANCLARARNLYGDAEMDLPEPITAQGVALEDGVFHFLAYQLNTTKLREDGGVKNMVWLDCGNRLYNYMYLMDHAANVWPLKKRKRWVKTNKKRLETGLLEYNPDVFKKFVGMYMNGVATAQQL</sequence>
<dbReference type="RefSeq" id="XP_019615324.1">
    <property type="nucleotide sequence ID" value="XM_019759765.1"/>
</dbReference>
<proteinExistence type="predicted"/>